<dbReference type="GO" id="GO:0008276">
    <property type="term" value="F:protein methyltransferase activity"/>
    <property type="evidence" value="ECO:0007669"/>
    <property type="project" value="TreeGrafter"/>
</dbReference>
<dbReference type="EMBL" id="NMUE01000004">
    <property type="protein sequence ID" value="RFA97676.1"/>
    <property type="molecule type" value="Genomic_DNA"/>
</dbReference>
<gene>
    <name evidence="3" type="ORF">CGL51_02030</name>
    <name evidence="4" type="ORF">CGL52_02795</name>
</gene>
<keyword evidence="1 4" id="KW-0489">Methyltransferase</keyword>
<comment type="caution">
    <text evidence="4">The sequence shown here is derived from an EMBL/GenBank/DDBJ whole genome shotgun (WGS) entry which is preliminary data.</text>
</comment>
<evidence type="ECO:0000256" key="2">
    <source>
        <dbReference type="ARBA" id="ARBA00022679"/>
    </source>
</evidence>
<dbReference type="PANTHER" id="PTHR43648">
    <property type="entry name" value="ELECTRON TRANSFER FLAVOPROTEIN BETA SUBUNIT LYSINE METHYLTRANSFERASE"/>
    <property type="match status" value="1"/>
</dbReference>
<dbReference type="InterPro" id="IPR050078">
    <property type="entry name" value="Ribosomal_L11_MeTrfase_PrmA"/>
</dbReference>
<organism evidence="4 5">
    <name type="scientific">Pyrobaculum aerophilum</name>
    <dbReference type="NCBI Taxonomy" id="13773"/>
    <lineage>
        <taxon>Archaea</taxon>
        <taxon>Thermoproteota</taxon>
        <taxon>Thermoprotei</taxon>
        <taxon>Thermoproteales</taxon>
        <taxon>Thermoproteaceae</taxon>
        <taxon>Pyrobaculum</taxon>
    </lineage>
</organism>
<proteinExistence type="predicted"/>
<evidence type="ECO:0000313" key="5">
    <source>
        <dbReference type="Proteomes" id="UP000256877"/>
    </source>
</evidence>
<dbReference type="EMBL" id="NMUF01000005">
    <property type="protein sequence ID" value="RFA99487.1"/>
    <property type="molecule type" value="Genomic_DNA"/>
</dbReference>
<sequence>MKFILDHPSVGYVAVPVVSKWQIEDLLTKRGEVSFDLEISKTVVEYRGGVARFQYNGVLYEIELDSLPEVDEESCEVYALIGGEWRELSIAADRFYKLCVFNRGWAPTLMIDGITMHSVLENPLLLTSRKVERAWGRVFECCTGLGYTAIEALKRGARHVITVEVDPHVLTLASLNPYSRGLWSPAVDVILGDCYAFVQTVRDSSIDFIIHDPPRLSHATQRLYSEALYREFYRILKRGGGVFHYVSQSGTKYRGLNPYKGVAERLRRVGFAVEKIKEGYGIYARRR</sequence>
<dbReference type="GO" id="GO:0032259">
    <property type="term" value="P:methylation"/>
    <property type="evidence" value="ECO:0007669"/>
    <property type="project" value="UniProtKB-KW"/>
</dbReference>
<dbReference type="PANTHER" id="PTHR43648:SF1">
    <property type="entry name" value="ELECTRON TRANSFER FLAVOPROTEIN BETA SUBUNIT LYSINE METHYLTRANSFERASE"/>
    <property type="match status" value="1"/>
</dbReference>
<dbReference type="InterPro" id="IPR029063">
    <property type="entry name" value="SAM-dependent_MTases_sf"/>
</dbReference>
<keyword evidence="2 4" id="KW-0808">Transferase</keyword>
<reference evidence="5 6" key="1">
    <citation type="submission" date="2017-07" db="EMBL/GenBank/DDBJ databases">
        <title>Draft genome sequence of aerobic hyperthermophilic archaea, Pyrobaculum aerophilum YKB31 and YKB32.</title>
        <authorList>
            <person name="Mochizuki T."/>
            <person name="Berliner A.J."/>
            <person name="Yoshida-Takashima Y."/>
            <person name="Takaki Y."/>
            <person name="Nunoura T."/>
            <person name="Takai K."/>
        </authorList>
    </citation>
    <scope>NUCLEOTIDE SEQUENCE [LARGE SCALE GENOMIC DNA]</scope>
    <source>
        <strain evidence="3 6">YKB31</strain>
        <strain evidence="4 5">YKB32</strain>
    </source>
</reference>
<name>A0A371R5Z9_9CREN</name>
<evidence type="ECO:0000256" key="1">
    <source>
        <dbReference type="ARBA" id="ARBA00022603"/>
    </source>
</evidence>
<dbReference type="AlphaFoldDB" id="A0A371R5Z9"/>
<evidence type="ECO:0000313" key="3">
    <source>
        <dbReference type="EMBL" id="RFA97676.1"/>
    </source>
</evidence>
<dbReference type="Pfam" id="PF03602">
    <property type="entry name" value="Cons_hypoth95"/>
    <property type="match status" value="1"/>
</dbReference>
<dbReference type="CDD" id="cd02440">
    <property type="entry name" value="AdoMet_MTases"/>
    <property type="match status" value="1"/>
</dbReference>
<evidence type="ECO:0000313" key="6">
    <source>
        <dbReference type="Proteomes" id="UP000257123"/>
    </source>
</evidence>
<dbReference type="Proteomes" id="UP000257123">
    <property type="component" value="Unassembled WGS sequence"/>
</dbReference>
<dbReference type="Proteomes" id="UP000256877">
    <property type="component" value="Unassembled WGS sequence"/>
</dbReference>
<protein>
    <submittedName>
        <fullName evidence="4">Methyltransferase</fullName>
    </submittedName>
</protein>
<dbReference type="SUPFAM" id="SSF53335">
    <property type="entry name" value="S-adenosyl-L-methionine-dependent methyltransferases"/>
    <property type="match status" value="1"/>
</dbReference>
<accession>A0A371R5Z9</accession>
<dbReference type="Gene3D" id="3.40.50.150">
    <property type="entry name" value="Vaccinia Virus protein VP39"/>
    <property type="match status" value="1"/>
</dbReference>
<evidence type="ECO:0000313" key="4">
    <source>
        <dbReference type="EMBL" id="RFA99487.1"/>
    </source>
</evidence>